<name>A0A1M6E9S1_9BACT</name>
<dbReference type="NCBIfam" id="TIGR02989">
    <property type="entry name" value="Sig-70_gvs1"/>
    <property type="match status" value="1"/>
</dbReference>
<comment type="similarity">
    <text evidence="1">Belongs to the sigma-70 factor family. ECF subfamily.</text>
</comment>
<dbReference type="InterPro" id="IPR014331">
    <property type="entry name" value="RNA_pol_sigma70_ECF_RHOBA"/>
</dbReference>
<dbReference type="InterPro" id="IPR014284">
    <property type="entry name" value="RNA_pol_sigma-70_dom"/>
</dbReference>
<dbReference type="STRING" id="1123071.SAMN02745181_0972"/>
<evidence type="ECO:0000256" key="3">
    <source>
        <dbReference type="ARBA" id="ARBA00023082"/>
    </source>
</evidence>
<evidence type="ECO:0000313" key="7">
    <source>
        <dbReference type="EMBL" id="SHI82090.1"/>
    </source>
</evidence>
<accession>A0A1M6E9S1</accession>
<proteinExistence type="inferred from homology"/>
<dbReference type="NCBIfam" id="TIGR02937">
    <property type="entry name" value="sigma70-ECF"/>
    <property type="match status" value="1"/>
</dbReference>
<dbReference type="PANTHER" id="PTHR43133:SF51">
    <property type="entry name" value="RNA POLYMERASE SIGMA FACTOR"/>
    <property type="match status" value="1"/>
</dbReference>
<dbReference type="SUPFAM" id="SSF88659">
    <property type="entry name" value="Sigma3 and sigma4 domains of RNA polymerase sigma factors"/>
    <property type="match status" value="1"/>
</dbReference>
<gene>
    <name evidence="7" type="ORF">SAMN02745181_0972</name>
</gene>
<evidence type="ECO:0000256" key="4">
    <source>
        <dbReference type="ARBA" id="ARBA00023163"/>
    </source>
</evidence>
<keyword evidence="2" id="KW-0805">Transcription regulation</keyword>
<keyword evidence="3" id="KW-0731">Sigma factor</keyword>
<dbReference type="Gene3D" id="1.10.10.10">
    <property type="entry name" value="Winged helix-like DNA-binding domain superfamily/Winged helix DNA-binding domain"/>
    <property type="match status" value="1"/>
</dbReference>
<protein>
    <submittedName>
        <fullName evidence="7">RNA polymerase sigma-70 factor, ECF subfamily</fullName>
    </submittedName>
</protein>
<evidence type="ECO:0000256" key="1">
    <source>
        <dbReference type="ARBA" id="ARBA00010641"/>
    </source>
</evidence>
<dbReference type="EMBL" id="FQYR01000002">
    <property type="protein sequence ID" value="SHI82090.1"/>
    <property type="molecule type" value="Genomic_DNA"/>
</dbReference>
<organism evidence="7 8">
    <name type="scientific">Rubritalea squalenifaciens DSM 18772</name>
    <dbReference type="NCBI Taxonomy" id="1123071"/>
    <lineage>
        <taxon>Bacteria</taxon>
        <taxon>Pseudomonadati</taxon>
        <taxon>Verrucomicrobiota</taxon>
        <taxon>Verrucomicrobiia</taxon>
        <taxon>Verrucomicrobiales</taxon>
        <taxon>Rubritaleaceae</taxon>
        <taxon>Rubritalea</taxon>
    </lineage>
</organism>
<sequence>MAMELHPKHRQTTPSASSEQVEQWIADIQPDVRAYIISINGTGEDIEDIIQETNIFLWQRHSEFKPGTSFKAWAFRVAYFKTMAHRRDRIRRGEVVFDEAIFQRIASRAEETFSQQNDTLTALRHCVSLLKQEEQSIISEKYIKQRSLKEFAKEIGKSADSIHKSISRVRVKLAHCIKEQLNK</sequence>
<dbReference type="InterPro" id="IPR013325">
    <property type="entry name" value="RNA_pol_sigma_r2"/>
</dbReference>
<dbReference type="GO" id="GO:0006352">
    <property type="term" value="P:DNA-templated transcription initiation"/>
    <property type="evidence" value="ECO:0007669"/>
    <property type="project" value="InterPro"/>
</dbReference>
<feature type="domain" description="RNA polymerase sigma-70 region 2" evidence="6">
    <location>
        <begin position="27"/>
        <end position="89"/>
    </location>
</feature>
<dbReference type="AlphaFoldDB" id="A0A1M6E9S1"/>
<evidence type="ECO:0000256" key="2">
    <source>
        <dbReference type="ARBA" id="ARBA00023015"/>
    </source>
</evidence>
<dbReference type="InParanoid" id="A0A1M6E9S1"/>
<dbReference type="InterPro" id="IPR036388">
    <property type="entry name" value="WH-like_DNA-bd_sf"/>
</dbReference>
<evidence type="ECO:0000313" key="8">
    <source>
        <dbReference type="Proteomes" id="UP000184510"/>
    </source>
</evidence>
<dbReference type="InterPro" id="IPR013324">
    <property type="entry name" value="RNA_pol_sigma_r3/r4-like"/>
</dbReference>
<dbReference type="SUPFAM" id="SSF88946">
    <property type="entry name" value="Sigma2 domain of RNA polymerase sigma factors"/>
    <property type="match status" value="1"/>
</dbReference>
<reference evidence="7 8" key="1">
    <citation type="submission" date="2016-11" db="EMBL/GenBank/DDBJ databases">
        <authorList>
            <person name="Jaros S."/>
            <person name="Januszkiewicz K."/>
            <person name="Wedrychowicz H."/>
        </authorList>
    </citation>
    <scope>NUCLEOTIDE SEQUENCE [LARGE SCALE GENOMIC DNA]</scope>
    <source>
        <strain evidence="7 8">DSM 18772</strain>
    </source>
</reference>
<dbReference type="Pfam" id="PF04542">
    <property type="entry name" value="Sigma70_r2"/>
    <property type="match status" value="1"/>
</dbReference>
<dbReference type="InterPro" id="IPR039425">
    <property type="entry name" value="RNA_pol_sigma-70-like"/>
</dbReference>
<dbReference type="Proteomes" id="UP000184510">
    <property type="component" value="Unassembled WGS sequence"/>
</dbReference>
<keyword evidence="8" id="KW-1185">Reference proteome</keyword>
<keyword evidence="4" id="KW-0804">Transcription</keyword>
<feature type="region of interest" description="Disordered" evidence="5">
    <location>
        <begin position="1"/>
        <end position="20"/>
    </location>
</feature>
<dbReference type="Gene3D" id="1.10.1740.10">
    <property type="match status" value="1"/>
</dbReference>
<evidence type="ECO:0000256" key="5">
    <source>
        <dbReference type="SAM" id="MobiDB-lite"/>
    </source>
</evidence>
<dbReference type="GO" id="GO:0016987">
    <property type="term" value="F:sigma factor activity"/>
    <property type="evidence" value="ECO:0007669"/>
    <property type="project" value="UniProtKB-KW"/>
</dbReference>
<dbReference type="InterPro" id="IPR007627">
    <property type="entry name" value="RNA_pol_sigma70_r2"/>
</dbReference>
<evidence type="ECO:0000259" key="6">
    <source>
        <dbReference type="Pfam" id="PF04542"/>
    </source>
</evidence>
<dbReference type="PANTHER" id="PTHR43133">
    <property type="entry name" value="RNA POLYMERASE ECF-TYPE SIGMA FACTO"/>
    <property type="match status" value="1"/>
</dbReference>